<dbReference type="EMBL" id="JAEAOA010002117">
    <property type="protein sequence ID" value="KAK3600543.1"/>
    <property type="molecule type" value="Genomic_DNA"/>
</dbReference>
<accession>A0AAE0SZ47</accession>
<dbReference type="Proteomes" id="UP001195483">
    <property type="component" value="Unassembled WGS sequence"/>
</dbReference>
<keyword evidence="3" id="KW-1185">Reference proteome</keyword>
<proteinExistence type="predicted"/>
<comment type="caution">
    <text evidence="2">The sequence shown here is derived from an EMBL/GenBank/DDBJ whole genome shotgun (WGS) entry which is preliminary data.</text>
</comment>
<organism evidence="2 3">
    <name type="scientific">Potamilus streckersoni</name>
    <dbReference type="NCBI Taxonomy" id="2493646"/>
    <lineage>
        <taxon>Eukaryota</taxon>
        <taxon>Metazoa</taxon>
        <taxon>Spiralia</taxon>
        <taxon>Lophotrochozoa</taxon>
        <taxon>Mollusca</taxon>
        <taxon>Bivalvia</taxon>
        <taxon>Autobranchia</taxon>
        <taxon>Heteroconchia</taxon>
        <taxon>Palaeoheterodonta</taxon>
        <taxon>Unionida</taxon>
        <taxon>Unionoidea</taxon>
        <taxon>Unionidae</taxon>
        <taxon>Ambleminae</taxon>
        <taxon>Lampsilini</taxon>
        <taxon>Potamilus</taxon>
    </lineage>
</organism>
<feature type="non-terminal residue" evidence="2">
    <location>
        <position position="1"/>
    </location>
</feature>
<evidence type="ECO:0000313" key="3">
    <source>
        <dbReference type="Proteomes" id="UP001195483"/>
    </source>
</evidence>
<feature type="compositionally biased region" description="Polar residues" evidence="1">
    <location>
        <begin position="27"/>
        <end position="44"/>
    </location>
</feature>
<protein>
    <submittedName>
        <fullName evidence="2">Uncharacterized protein</fullName>
    </submittedName>
</protein>
<feature type="region of interest" description="Disordered" evidence="1">
    <location>
        <begin position="19"/>
        <end position="54"/>
    </location>
</feature>
<reference evidence="2" key="1">
    <citation type="journal article" date="2021" name="Genome Biol. Evol.">
        <title>A High-Quality Reference Genome for a Parasitic Bivalve with Doubly Uniparental Inheritance (Bivalvia: Unionida).</title>
        <authorList>
            <person name="Smith C.H."/>
        </authorList>
    </citation>
    <scope>NUCLEOTIDE SEQUENCE</scope>
    <source>
        <strain evidence="2">CHS0354</strain>
    </source>
</reference>
<dbReference type="AlphaFoldDB" id="A0AAE0SZ47"/>
<reference evidence="2" key="3">
    <citation type="submission" date="2023-05" db="EMBL/GenBank/DDBJ databases">
        <authorList>
            <person name="Smith C.H."/>
        </authorList>
    </citation>
    <scope>NUCLEOTIDE SEQUENCE</scope>
    <source>
        <strain evidence="2">CHS0354</strain>
        <tissue evidence="2">Mantle</tissue>
    </source>
</reference>
<name>A0AAE0SZ47_9BIVA</name>
<evidence type="ECO:0000256" key="1">
    <source>
        <dbReference type="SAM" id="MobiDB-lite"/>
    </source>
</evidence>
<gene>
    <name evidence="2" type="ORF">CHS0354_036102</name>
</gene>
<reference evidence="2" key="2">
    <citation type="journal article" date="2021" name="Genome Biol. Evol.">
        <title>Developing a high-quality reference genome for a parasitic bivalve with doubly uniparental inheritance (Bivalvia: Unionida).</title>
        <authorList>
            <person name="Smith C.H."/>
        </authorList>
    </citation>
    <scope>NUCLEOTIDE SEQUENCE</scope>
    <source>
        <strain evidence="2">CHS0354</strain>
        <tissue evidence="2">Mantle</tissue>
    </source>
</reference>
<sequence length="54" mass="6080">DQQGRLKTSNITMADIISSGDERRKLSSVTKDGNIKNSQESSRTLMGEITRRIR</sequence>
<evidence type="ECO:0000313" key="2">
    <source>
        <dbReference type="EMBL" id="KAK3600543.1"/>
    </source>
</evidence>